<proteinExistence type="predicted"/>
<reference evidence="2 3" key="1">
    <citation type="submission" date="2016-11" db="EMBL/GenBank/DDBJ databases">
        <title>Complete genome sequence of thermophilic cyanobacteria strain Synechococcus sp. PCC6715.</title>
        <authorList>
            <person name="Tang J."/>
            <person name="Daroch M."/>
            <person name="Liang Y."/>
            <person name="Jiang D."/>
            <person name="Shah M."/>
        </authorList>
    </citation>
    <scope>NUCLEOTIDE SEQUENCE [LARGE SCALE GENOMIC DNA]</scope>
    <source>
        <strain evidence="2 3">PCC 6715</strain>
    </source>
</reference>
<organism evidence="2 3">
    <name type="scientific">Parathermosynechococcus lividus PCC 6715</name>
    <dbReference type="NCBI Taxonomy" id="1917166"/>
    <lineage>
        <taxon>Bacteria</taxon>
        <taxon>Bacillati</taxon>
        <taxon>Cyanobacteriota</taxon>
        <taxon>Cyanophyceae</taxon>
        <taxon>Acaryochloridales</taxon>
        <taxon>Thermosynechococcaceae</taxon>
        <taxon>Parathermosynechococcus</taxon>
    </lineage>
</organism>
<reference evidence="3" key="2">
    <citation type="journal article" date="2022" name="Front. Microbiol.">
        <title>Comparative Genomic Analysis Revealed Distinct Molecular Components and Organization of CO2-Concentrating Mechanism in Thermophilic Cyanobacteria.</title>
        <authorList>
            <person name="Tang J."/>
            <person name="Zhou H."/>
            <person name="Yao D."/>
            <person name="Riaz S."/>
            <person name="You D."/>
            <person name="Klepacz-Smolka A."/>
            <person name="Daroch M."/>
        </authorList>
    </citation>
    <scope>NUCLEOTIDE SEQUENCE [LARGE SCALE GENOMIC DNA]</scope>
    <source>
        <strain evidence="3">PCC 6715</strain>
    </source>
</reference>
<dbReference type="Pfam" id="PF01636">
    <property type="entry name" value="APH"/>
    <property type="match status" value="1"/>
</dbReference>
<dbReference type="AlphaFoldDB" id="A0A2D2PYU5"/>
<evidence type="ECO:0000259" key="1">
    <source>
        <dbReference type="Pfam" id="PF01636"/>
    </source>
</evidence>
<keyword evidence="2" id="KW-0418">Kinase</keyword>
<accession>A0A2D2PYU5</accession>
<dbReference type="Pfam" id="PF13671">
    <property type="entry name" value="AAA_33"/>
    <property type="match status" value="1"/>
</dbReference>
<dbReference type="InterPro" id="IPR011009">
    <property type="entry name" value="Kinase-like_dom_sf"/>
</dbReference>
<dbReference type="RefSeq" id="WP_099797566.1">
    <property type="nucleotide sequence ID" value="NZ_CP018092.1"/>
</dbReference>
<evidence type="ECO:0000313" key="2">
    <source>
        <dbReference type="EMBL" id="ATS17423.1"/>
    </source>
</evidence>
<dbReference type="Gene3D" id="3.90.1200.10">
    <property type="match status" value="1"/>
</dbReference>
<dbReference type="GO" id="GO:0016301">
    <property type="term" value="F:kinase activity"/>
    <property type="evidence" value="ECO:0007669"/>
    <property type="project" value="UniProtKB-KW"/>
</dbReference>
<dbReference type="KEGG" id="slw:BRW62_00200"/>
<dbReference type="InterPro" id="IPR027417">
    <property type="entry name" value="P-loop_NTPase"/>
</dbReference>
<evidence type="ECO:0000313" key="3">
    <source>
        <dbReference type="Proteomes" id="UP000231057"/>
    </source>
</evidence>
<dbReference type="Gene3D" id="3.40.50.300">
    <property type="entry name" value="P-loop containing nucleotide triphosphate hydrolases"/>
    <property type="match status" value="1"/>
</dbReference>
<gene>
    <name evidence="2" type="ORF">BRW62_00200</name>
</gene>
<name>A0A2D2PYU5_PARLV</name>
<dbReference type="PANTHER" id="PTHR43883:SF1">
    <property type="entry name" value="GLUCONOKINASE"/>
    <property type="match status" value="1"/>
</dbReference>
<protein>
    <submittedName>
        <fullName evidence="2">Adenylyl-sulfate kinase</fullName>
    </submittedName>
</protein>
<dbReference type="PANTHER" id="PTHR43883">
    <property type="entry name" value="SLR0207 PROTEIN"/>
    <property type="match status" value="1"/>
</dbReference>
<keyword evidence="2" id="KW-0808">Transferase</keyword>
<sequence>MSATLPAFVEQLLTAAAYPHPVAAPIQLLQTHISYVFLTGDYAYKVKKPVDFGFLNFTTLDKRRFYCQEELRLNRRLAPQLYLEVVPILQRGDRYYIGIGANEAIAADTPIVDYAIRMRQFDQSQLFSHLFAANELSPSLIESLGKELAYFHTTATTTPEITSFGSPSAIAQVINNCHTLAEQFIDRCQPRSQYDAIQAFTNQFLATHQDWFVERQAAGKIRECHGDLHLNNICVYNGQVQIFDCIEFNQEFRNIDGIYDVAFLMMDLEFRGRSDLANLFLNTYLEWSSDYEGARLLPLYLCVRAYIRGNVNSLALNDPAISDSEKAQIQATAAAYYEAAYHYTQPRTPKLYVMSGLSGAGKSTRGRRLAQQENAIQIRSDAVRKHLAGIPLDRHSRDFPDVDLYSQAMTQKTYDQLLAYAELLLKQGHTVILDAKYDRCDLRRPVIELAERLGVPLEIHYCSAPPQVLSQRLSDRQGDIAEATPDLLPTQMASFEPFEGAEERYVRHVCEYPEETLV</sequence>
<keyword evidence="3" id="KW-1185">Reference proteome</keyword>
<dbReference type="InterPro" id="IPR002575">
    <property type="entry name" value="Aminoglycoside_PTrfase"/>
</dbReference>
<dbReference type="InterPro" id="IPR052732">
    <property type="entry name" value="Cell-binding_unc_protein"/>
</dbReference>
<dbReference type="SUPFAM" id="SSF52540">
    <property type="entry name" value="P-loop containing nucleoside triphosphate hydrolases"/>
    <property type="match status" value="1"/>
</dbReference>
<dbReference type="Proteomes" id="UP000231057">
    <property type="component" value="Chromosome"/>
</dbReference>
<feature type="domain" description="Aminoglycoside phosphotransferase" evidence="1">
    <location>
        <begin position="127"/>
        <end position="296"/>
    </location>
</feature>
<dbReference type="SUPFAM" id="SSF56112">
    <property type="entry name" value="Protein kinase-like (PK-like)"/>
    <property type="match status" value="1"/>
</dbReference>
<dbReference type="EMBL" id="CP018092">
    <property type="protein sequence ID" value="ATS17423.1"/>
    <property type="molecule type" value="Genomic_DNA"/>
</dbReference>
<dbReference type="OrthoDB" id="9810277at2"/>